<proteinExistence type="predicted"/>
<gene>
    <name evidence="1" type="ORF">V1517DRAFT_328718</name>
</gene>
<comment type="caution">
    <text evidence="1">The sequence shown here is derived from an EMBL/GenBank/DDBJ whole genome shotgun (WGS) entry which is preliminary data.</text>
</comment>
<dbReference type="Proteomes" id="UP001489719">
    <property type="component" value="Unassembled WGS sequence"/>
</dbReference>
<accession>A0ACC3TIJ2</accession>
<sequence length="102" mass="11209">PPSPTNVAVDQMKKCAELAIYQAIILNDQVTQLQGTIQRQKKREAPRSLITSNTALTLAEGQLHTPRQNAGTPIPDATSKTRRCGRCKEAGHNSRTCKLDKE</sequence>
<name>A0ACC3TIJ2_9ASCO</name>
<reference evidence="2" key="1">
    <citation type="journal article" date="2024" name="Front. Bioeng. Biotechnol.">
        <title>Genome-scale model development and genomic sequencing of the oleaginous clade Lipomyces.</title>
        <authorList>
            <person name="Czajka J.J."/>
            <person name="Han Y."/>
            <person name="Kim J."/>
            <person name="Mondo S.J."/>
            <person name="Hofstad B.A."/>
            <person name="Robles A."/>
            <person name="Haridas S."/>
            <person name="Riley R."/>
            <person name="LaButti K."/>
            <person name="Pangilinan J."/>
            <person name="Andreopoulos W."/>
            <person name="Lipzen A."/>
            <person name="Yan J."/>
            <person name="Wang M."/>
            <person name="Ng V."/>
            <person name="Grigoriev I.V."/>
            <person name="Spatafora J.W."/>
            <person name="Magnuson J.K."/>
            <person name="Baker S.E."/>
            <person name="Pomraning K.R."/>
        </authorList>
    </citation>
    <scope>NUCLEOTIDE SEQUENCE [LARGE SCALE GENOMIC DNA]</scope>
    <source>
        <strain evidence="2">CBS 10300</strain>
    </source>
</reference>
<dbReference type="EMBL" id="MU970120">
    <property type="protein sequence ID" value="KAK9320682.1"/>
    <property type="molecule type" value="Genomic_DNA"/>
</dbReference>
<evidence type="ECO:0000313" key="1">
    <source>
        <dbReference type="EMBL" id="KAK9320682.1"/>
    </source>
</evidence>
<evidence type="ECO:0000313" key="2">
    <source>
        <dbReference type="Proteomes" id="UP001489719"/>
    </source>
</evidence>
<protein>
    <submittedName>
        <fullName evidence="1">Uncharacterized protein</fullName>
    </submittedName>
</protein>
<feature type="non-terminal residue" evidence="1">
    <location>
        <position position="1"/>
    </location>
</feature>
<keyword evidence="2" id="KW-1185">Reference proteome</keyword>
<organism evidence="1 2">
    <name type="scientific">Lipomyces orientalis</name>
    <dbReference type="NCBI Taxonomy" id="1233043"/>
    <lineage>
        <taxon>Eukaryota</taxon>
        <taxon>Fungi</taxon>
        <taxon>Dikarya</taxon>
        <taxon>Ascomycota</taxon>
        <taxon>Saccharomycotina</taxon>
        <taxon>Lipomycetes</taxon>
        <taxon>Lipomycetales</taxon>
        <taxon>Lipomycetaceae</taxon>
        <taxon>Lipomyces</taxon>
    </lineage>
</organism>